<dbReference type="Proteomes" id="UP000004947">
    <property type="component" value="Unassembled WGS sequence"/>
</dbReference>
<protein>
    <submittedName>
        <fullName evidence="1">Uncharacterized protein</fullName>
    </submittedName>
</protein>
<reference evidence="1 2" key="1">
    <citation type="journal article" date="2010" name="J. Bacteriol.">
        <title>Genome sequence of Lentisphaera araneosa HTCC2155T, the type species of the order Lentisphaerales in the phylum Lentisphaerae.</title>
        <authorList>
            <person name="Thrash J.C."/>
            <person name="Cho J.C."/>
            <person name="Vergin K.L."/>
            <person name="Morris R.M."/>
            <person name="Giovannoni S.J."/>
        </authorList>
    </citation>
    <scope>NUCLEOTIDE SEQUENCE [LARGE SCALE GENOMIC DNA]</scope>
    <source>
        <strain evidence="1 2">HTCC2155</strain>
    </source>
</reference>
<dbReference type="OrthoDB" id="5492672at2"/>
<evidence type="ECO:0000313" key="2">
    <source>
        <dbReference type="Proteomes" id="UP000004947"/>
    </source>
</evidence>
<proteinExistence type="predicted"/>
<dbReference type="STRING" id="313628.LNTAR_18875"/>
<dbReference type="eggNOG" id="COG3361">
    <property type="taxonomic scope" value="Bacteria"/>
</dbReference>
<dbReference type="AlphaFoldDB" id="A6DNT1"/>
<sequence length="262" mass="30062">MPLWKLTKQAERLTLCNYRIKPEALDHLLPQGTRARIHNGRAFGGVTIKNYNCQKYDIAAYLMGFPYEIILHSVAIEWDEGKEIKHGLLILALHNSSRMSAFLSKKLYPVKCNYVQFEAEEHFSSYLFKAHTKQHDVYLHAGMEPHFAEESFFSSAREAGNFFQESLIHQHSLNQKNGRFFQSLAEGQWTCQALDIREFSSQFFEANFDPKDIEVDHAVMMQKLEPSWCGSVGEEKEVISSSFAMNQKSARKATKSSLGLNN</sequence>
<evidence type="ECO:0000313" key="1">
    <source>
        <dbReference type="EMBL" id="EDM26740.1"/>
    </source>
</evidence>
<name>A6DNT1_9BACT</name>
<gene>
    <name evidence="1" type="ORF">LNTAR_18875</name>
</gene>
<dbReference type="EMBL" id="ABCK01000014">
    <property type="protein sequence ID" value="EDM26740.1"/>
    <property type="molecule type" value="Genomic_DNA"/>
</dbReference>
<dbReference type="RefSeq" id="WP_007279518.1">
    <property type="nucleotide sequence ID" value="NZ_ABCK01000014.1"/>
</dbReference>
<comment type="caution">
    <text evidence="1">The sequence shown here is derived from an EMBL/GenBank/DDBJ whole genome shotgun (WGS) entry which is preliminary data.</text>
</comment>
<accession>A6DNT1</accession>
<organism evidence="1 2">
    <name type="scientific">Lentisphaera araneosa HTCC2155</name>
    <dbReference type="NCBI Taxonomy" id="313628"/>
    <lineage>
        <taxon>Bacteria</taxon>
        <taxon>Pseudomonadati</taxon>
        <taxon>Lentisphaerota</taxon>
        <taxon>Lentisphaeria</taxon>
        <taxon>Lentisphaerales</taxon>
        <taxon>Lentisphaeraceae</taxon>
        <taxon>Lentisphaera</taxon>
    </lineage>
</organism>
<keyword evidence="2" id="KW-1185">Reference proteome</keyword>